<gene>
    <name evidence="1" type="ORF">QOL99_11045</name>
</gene>
<comment type="caution">
    <text evidence="1">The sequence shown here is derived from an EMBL/GenBank/DDBJ whole genome shotgun (WGS) entry which is preliminary data.</text>
</comment>
<organism evidence="1 2">
    <name type="scientific">Deinococcus rhizophilus</name>
    <dbReference type="NCBI Taxonomy" id="3049544"/>
    <lineage>
        <taxon>Bacteria</taxon>
        <taxon>Thermotogati</taxon>
        <taxon>Deinococcota</taxon>
        <taxon>Deinococci</taxon>
        <taxon>Deinococcales</taxon>
        <taxon>Deinococcaceae</taxon>
        <taxon>Deinococcus</taxon>
    </lineage>
</organism>
<dbReference type="EMBL" id="JASNGB010000102">
    <property type="protein sequence ID" value="MDL2344683.1"/>
    <property type="molecule type" value="Genomic_DNA"/>
</dbReference>
<evidence type="ECO:0000313" key="2">
    <source>
        <dbReference type="Proteomes" id="UP001302059"/>
    </source>
</evidence>
<dbReference type="RefSeq" id="WP_285523835.1">
    <property type="nucleotide sequence ID" value="NZ_JASNGB010000102.1"/>
</dbReference>
<keyword evidence="2" id="KW-1185">Reference proteome</keyword>
<evidence type="ECO:0000313" key="1">
    <source>
        <dbReference type="EMBL" id="MDL2344683.1"/>
    </source>
</evidence>
<protein>
    <recommendedName>
        <fullName evidence="3">Multi-ubiquitin domain-containing protein</fullName>
    </recommendedName>
</protein>
<evidence type="ECO:0008006" key="3">
    <source>
        <dbReference type="Google" id="ProtNLM"/>
    </source>
</evidence>
<name>A0ABT7JHZ5_9DEIO</name>
<reference evidence="1 2" key="1">
    <citation type="submission" date="2023-05" db="EMBL/GenBank/DDBJ databases">
        <authorList>
            <person name="Gao F."/>
        </authorList>
    </citation>
    <scope>NUCLEOTIDE SEQUENCE [LARGE SCALE GENOMIC DNA]</scope>
    <source>
        <strain evidence="1 2">MIMF12</strain>
    </source>
</reference>
<accession>A0ABT7JHZ5</accession>
<proteinExistence type="predicted"/>
<sequence>MNAEKSQKPEPKVNIFINQQKHEVAPGNLTPRQVLETLAKEDVTQVTLALKEQGQLHKYLNLDEPIPLRNGMHFIVMHSGPTPVS</sequence>
<dbReference type="Proteomes" id="UP001302059">
    <property type="component" value="Unassembled WGS sequence"/>
</dbReference>